<dbReference type="GO" id="GO:0015074">
    <property type="term" value="P:DNA integration"/>
    <property type="evidence" value="ECO:0007669"/>
    <property type="project" value="UniProtKB-KW"/>
</dbReference>
<evidence type="ECO:0000256" key="2">
    <source>
        <dbReference type="ARBA" id="ARBA00022723"/>
    </source>
</evidence>
<keyword evidence="8" id="KW-0808">Transferase</keyword>
<evidence type="ECO:0000256" key="7">
    <source>
        <dbReference type="ARBA" id="ARBA00022918"/>
    </source>
</evidence>
<organism evidence="12 14">
    <name type="scientific">Peronospora matthiolae</name>
    <dbReference type="NCBI Taxonomy" id="2874970"/>
    <lineage>
        <taxon>Eukaryota</taxon>
        <taxon>Sar</taxon>
        <taxon>Stramenopiles</taxon>
        <taxon>Oomycota</taxon>
        <taxon>Peronosporomycetes</taxon>
        <taxon>Peronosporales</taxon>
        <taxon>Peronosporaceae</taxon>
        <taxon>Peronospora</taxon>
    </lineage>
</organism>
<protein>
    <recommendedName>
        <fullName evidence="11">Retroviral polymerase SH3-like domain-containing protein</fullName>
    </recommendedName>
</protein>
<keyword evidence="9" id="KW-0233">DNA recombination</keyword>
<evidence type="ECO:0000313" key="14">
    <source>
        <dbReference type="Proteomes" id="UP001162060"/>
    </source>
</evidence>
<evidence type="ECO:0000256" key="3">
    <source>
        <dbReference type="ARBA" id="ARBA00022759"/>
    </source>
</evidence>
<proteinExistence type="predicted"/>
<evidence type="ECO:0000313" key="13">
    <source>
        <dbReference type="EMBL" id="CAK7928924.1"/>
    </source>
</evidence>
<keyword evidence="8" id="KW-0548">Nucleotidyltransferase</keyword>
<dbReference type="PANTHER" id="PTHR42648:SF11">
    <property type="entry name" value="TRANSPOSON TY4-P GAG-POL POLYPROTEIN"/>
    <property type="match status" value="1"/>
</dbReference>
<dbReference type="Proteomes" id="UP001162060">
    <property type="component" value="Unassembled WGS sequence"/>
</dbReference>
<keyword evidence="4" id="KW-0378">Hydrolase</keyword>
<evidence type="ECO:0000256" key="8">
    <source>
        <dbReference type="ARBA" id="ARBA00022932"/>
    </source>
</evidence>
<evidence type="ECO:0000259" key="11">
    <source>
        <dbReference type="Pfam" id="PF25597"/>
    </source>
</evidence>
<evidence type="ECO:0000256" key="6">
    <source>
        <dbReference type="ARBA" id="ARBA00022908"/>
    </source>
</evidence>
<dbReference type="AlphaFoldDB" id="A0AAV1TCE5"/>
<feature type="region of interest" description="Disordered" evidence="10">
    <location>
        <begin position="184"/>
        <end position="204"/>
    </location>
</feature>
<comment type="caution">
    <text evidence="12">The sequence shown here is derived from an EMBL/GenBank/DDBJ whole genome shotgun (WGS) entry which is preliminary data.</text>
</comment>
<dbReference type="InterPro" id="IPR039537">
    <property type="entry name" value="Retrotran_Ty1/copia-like"/>
</dbReference>
<keyword evidence="3" id="KW-0255">Endonuclease</keyword>
<sequence>MEKARSMLYYKGVGMPWWAEAVSTAVYLINRSTNSANSDVTPFEVGFKTKPSIEHLRVFGSQGYAHIDDDKRTKLEPKSYRCMFLGYEENTEGYRVFNLERSKVVISRSVKLDEREVEGMYDTVIPEKVPVVKYVRDAYEAVIPVVRPLDGDETMEYVEESAPDVDMDEMELAPFETGIIIPQVLDPETQDPRGDEITEHQVSR</sequence>
<evidence type="ECO:0000256" key="4">
    <source>
        <dbReference type="ARBA" id="ARBA00022801"/>
    </source>
</evidence>
<dbReference type="GO" id="GO:0003964">
    <property type="term" value="F:RNA-directed DNA polymerase activity"/>
    <property type="evidence" value="ECO:0007669"/>
    <property type="project" value="UniProtKB-KW"/>
</dbReference>
<evidence type="ECO:0000256" key="1">
    <source>
        <dbReference type="ARBA" id="ARBA00022722"/>
    </source>
</evidence>
<name>A0AAV1TCE5_9STRA</name>
<dbReference type="PANTHER" id="PTHR42648">
    <property type="entry name" value="TRANSPOSASE, PUTATIVE-RELATED"/>
    <property type="match status" value="1"/>
</dbReference>
<dbReference type="GO" id="GO:0004519">
    <property type="term" value="F:endonuclease activity"/>
    <property type="evidence" value="ECO:0007669"/>
    <property type="project" value="UniProtKB-KW"/>
</dbReference>
<dbReference type="GO" id="GO:0003887">
    <property type="term" value="F:DNA-directed DNA polymerase activity"/>
    <property type="evidence" value="ECO:0007669"/>
    <property type="project" value="UniProtKB-KW"/>
</dbReference>
<dbReference type="GO" id="GO:0016787">
    <property type="term" value="F:hydrolase activity"/>
    <property type="evidence" value="ECO:0007669"/>
    <property type="project" value="UniProtKB-KW"/>
</dbReference>
<evidence type="ECO:0000256" key="9">
    <source>
        <dbReference type="ARBA" id="ARBA00023172"/>
    </source>
</evidence>
<dbReference type="Pfam" id="PF25597">
    <property type="entry name" value="SH3_retrovirus"/>
    <property type="match status" value="1"/>
</dbReference>
<dbReference type="EMBL" id="CAKLBY020000044">
    <property type="protein sequence ID" value="CAK7916164.1"/>
    <property type="molecule type" value="Genomic_DNA"/>
</dbReference>
<keyword evidence="8" id="KW-0239">DNA-directed DNA polymerase</keyword>
<evidence type="ECO:0000256" key="10">
    <source>
        <dbReference type="SAM" id="MobiDB-lite"/>
    </source>
</evidence>
<dbReference type="GO" id="GO:0006310">
    <property type="term" value="P:DNA recombination"/>
    <property type="evidence" value="ECO:0007669"/>
    <property type="project" value="UniProtKB-KW"/>
</dbReference>
<keyword evidence="6" id="KW-0229">DNA integration</keyword>
<dbReference type="GO" id="GO:0046872">
    <property type="term" value="F:metal ion binding"/>
    <property type="evidence" value="ECO:0007669"/>
    <property type="project" value="UniProtKB-KW"/>
</dbReference>
<feature type="compositionally biased region" description="Basic and acidic residues" evidence="10">
    <location>
        <begin position="190"/>
        <end position="204"/>
    </location>
</feature>
<keyword evidence="5" id="KW-0460">Magnesium</keyword>
<keyword evidence="1" id="KW-0540">Nuclease</keyword>
<gene>
    <name evidence="13" type="ORF">PM001_LOCUS14074</name>
    <name evidence="12" type="ORF">PM001_LOCUS5344</name>
</gene>
<evidence type="ECO:0000313" key="12">
    <source>
        <dbReference type="EMBL" id="CAK7916164.1"/>
    </source>
</evidence>
<keyword evidence="7" id="KW-0695">RNA-directed DNA polymerase</keyword>
<keyword evidence="2" id="KW-0479">Metal-binding</keyword>
<accession>A0AAV1TCE5</accession>
<reference evidence="12" key="1">
    <citation type="submission" date="2024-01" db="EMBL/GenBank/DDBJ databases">
        <authorList>
            <person name="Webb A."/>
        </authorList>
    </citation>
    <scope>NUCLEOTIDE SEQUENCE</scope>
    <source>
        <strain evidence="12">Pm1</strain>
    </source>
</reference>
<dbReference type="EMBL" id="CAKLBY020000143">
    <property type="protein sequence ID" value="CAK7928924.1"/>
    <property type="molecule type" value="Genomic_DNA"/>
</dbReference>
<feature type="domain" description="Retroviral polymerase SH3-like" evidence="11">
    <location>
        <begin position="62"/>
        <end position="117"/>
    </location>
</feature>
<dbReference type="InterPro" id="IPR057670">
    <property type="entry name" value="SH3_retrovirus"/>
</dbReference>
<evidence type="ECO:0000256" key="5">
    <source>
        <dbReference type="ARBA" id="ARBA00022842"/>
    </source>
</evidence>